<evidence type="ECO:0000313" key="2">
    <source>
        <dbReference type="EMBL" id="ACL70601.1"/>
    </source>
</evidence>
<dbReference type="Proteomes" id="UP000000719">
    <property type="component" value="Chromosome"/>
</dbReference>
<dbReference type="HOGENOM" id="CLU_979230_0_0_9"/>
<feature type="transmembrane region" description="Helical" evidence="1">
    <location>
        <begin position="9"/>
        <end position="27"/>
    </location>
</feature>
<keyword evidence="1" id="KW-0812">Transmembrane</keyword>
<gene>
    <name evidence="2" type="ordered locus">Hore_18520</name>
</gene>
<keyword evidence="1" id="KW-1133">Transmembrane helix</keyword>
<keyword evidence="1" id="KW-0472">Membrane</keyword>
<evidence type="ECO:0000256" key="1">
    <source>
        <dbReference type="SAM" id="Phobius"/>
    </source>
</evidence>
<dbReference type="STRING" id="373903.Hore_18520"/>
<keyword evidence="3" id="KW-1185">Reference proteome</keyword>
<evidence type="ECO:0000313" key="3">
    <source>
        <dbReference type="Proteomes" id="UP000000719"/>
    </source>
</evidence>
<dbReference type="KEGG" id="hor:Hore_18520"/>
<organism evidence="2 3">
    <name type="scientific">Halothermothrix orenii (strain H 168 / OCM 544 / DSM 9562)</name>
    <dbReference type="NCBI Taxonomy" id="373903"/>
    <lineage>
        <taxon>Bacteria</taxon>
        <taxon>Bacillati</taxon>
        <taxon>Bacillota</taxon>
        <taxon>Clostridia</taxon>
        <taxon>Halanaerobiales</taxon>
        <taxon>Halothermotrichaceae</taxon>
        <taxon>Halothermothrix</taxon>
    </lineage>
</organism>
<protein>
    <submittedName>
        <fullName evidence="2">Uncharacterized protein</fullName>
    </submittedName>
</protein>
<reference evidence="2 3" key="1">
    <citation type="journal article" date="2009" name="PLoS ONE">
        <title>Genome analysis of the anaerobic thermohalophilic bacterium Halothermothrix orenii.</title>
        <authorList>
            <person name="Mavromatis K."/>
            <person name="Ivanova N."/>
            <person name="Anderson I."/>
            <person name="Lykidis A."/>
            <person name="Hooper S.D."/>
            <person name="Sun H."/>
            <person name="Kunin V."/>
            <person name="Lapidus A."/>
            <person name="Hugenholtz P."/>
            <person name="Patel B."/>
            <person name="Kyrpides N.C."/>
        </authorList>
    </citation>
    <scope>NUCLEOTIDE SEQUENCE [LARGE SCALE GENOMIC DNA]</scope>
    <source>
        <strain evidence="3">H 168 / OCM 544 / DSM 9562</strain>
    </source>
</reference>
<dbReference type="AlphaFoldDB" id="B8CZ82"/>
<name>B8CZ82_HALOH</name>
<sequence length="284" mass="34201">MNKMRGRYIFIYVFIIVILLLFNLQIVSEDDHLSKNEIQFIKSTIYKEKLLPLLNKGVSFKVINWGKEVSVHISNPENKEYDYYVYIDYCYRDWDKNVVTKDGKKKKIVYCLNKEGSRFIYKDIEIFYGEAEDFKKEYFPVIYSGIWKFPEKHVFDPVEGNKKIMLEGIVKTIGYDLRYQYQRNKDKYSLPSEVKIAIGEFNAHPNFTNTVVKIIDEKWPRDIQYFYNVSLDFISIDKLKEELEKHDHKYKMYYAYRYIGGKLRPEVEQFLNKYSIKVKIPLDE</sequence>
<dbReference type="RefSeq" id="WP_015923571.1">
    <property type="nucleotide sequence ID" value="NC_011899.1"/>
</dbReference>
<dbReference type="EMBL" id="CP001098">
    <property type="protein sequence ID" value="ACL70601.1"/>
    <property type="molecule type" value="Genomic_DNA"/>
</dbReference>
<accession>B8CZ82</accession>
<proteinExistence type="predicted"/>